<sequence>MSRKLQSAVAASIIALLASAGIAEAATTVKFWHSFNKSNGEALDKIIAQFEAANPDIDVEAEFIGNYNDIVAKLQAAIPARRAPDAVILEVTRYGLFANNNILADLTPYLDADPLKADLYDYAREVGVINGKNYIVPFNSSTPVLYFNKDIFARAGLSADTSLKTFDEILAAARTISDKLGSEGISGVAAPGQFARWGLVMANDSELVAPETGEILLDKPNTIEAYQWMASLVHDYKVASADGVTEEDNGRDAFLAKKVGIMFNSTGNYGEARKSIGDNLAVRPMPCNKACSVPIGGAGIGIMATSPKEVQDAAYKFVSYAASPEANAIWFAATGYLPINKKSAALPVAAEALATQPGIDVAIESLPNAHGRARTTVVTWMRSTEYKMWQAMALGQRNVGETMKDFAEQTRAEEKRVSN</sequence>
<proteinExistence type="inferred from homology"/>
<feature type="chain" id="PRO_5007492792" evidence="4">
    <location>
        <begin position="26"/>
        <end position="419"/>
    </location>
</feature>
<evidence type="ECO:0000256" key="2">
    <source>
        <dbReference type="ARBA" id="ARBA00008520"/>
    </source>
</evidence>
<reference evidence="5" key="1">
    <citation type="submission" date="2015-11" db="EMBL/GenBank/DDBJ databases">
        <title>Molecular characterization of pSinB plasmid of arsenite oxidizing, metalotolerant Sinorhizobium sp. M14 - insight into the heavy metal resistome of sinorhizobial extrachromosomal replicons.</title>
        <authorList>
            <person name="Romaniuk K."/>
            <person name="Decewicz P."/>
            <person name="Mielnicki S."/>
            <person name="Sklodowska A."/>
            <person name="Dziewit L."/>
            <person name="Drewniak L."/>
        </authorList>
    </citation>
    <scope>NUCLEOTIDE SEQUENCE</scope>
    <source>
        <strain evidence="5">M14</strain>
        <plasmid evidence="5">pSinB</plasmid>
    </source>
</reference>
<feature type="signal peptide" evidence="4">
    <location>
        <begin position="1"/>
        <end position="25"/>
    </location>
</feature>
<evidence type="ECO:0000256" key="4">
    <source>
        <dbReference type="SAM" id="SignalP"/>
    </source>
</evidence>
<dbReference type="EMBL" id="KU140623">
    <property type="protein sequence ID" value="AMP34948.1"/>
    <property type="molecule type" value="Genomic_DNA"/>
</dbReference>
<dbReference type="Gene3D" id="3.40.190.10">
    <property type="entry name" value="Periplasmic binding protein-like II"/>
    <property type="match status" value="2"/>
</dbReference>
<name>A0A142BPE0_9HYPH</name>
<geneLocation type="plasmid" evidence="5">
    <name>pSinB</name>
</geneLocation>
<organism evidence="5">
    <name type="scientific">Sinorhizobium sp. M14</name>
    <dbReference type="NCBI Taxonomy" id="430451"/>
    <lineage>
        <taxon>Bacteria</taxon>
        <taxon>Pseudomonadati</taxon>
        <taxon>Pseudomonadota</taxon>
        <taxon>Alphaproteobacteria</taxon>
        <taxon>Hyphomicrobiales</taxon>
        <taxon>Rhizobiaceae</taxon>
        <taxon>Sinorhizobium/Ensifer group</taxon>
        <taxon>Sinorhizobium</taxon>
    </lineage>
</organism>
<comment type="similarity">
    <text evidence="2">Belongs to the bacterial solute-binding protein 1 family.</text>
</comment>
<dbReference type="AlphaFoldDB" id="A0A142BPE0"/>
<keyword evidence="5" id="KW-0614">Plasmid</keyword>
<dbReference type="SUPFAM" id="SSF53850">
    <property type="entry name" value="Periplasmic binding protein-like II"/>
    <property type="match status" value="1"/>
</dbReference>
<dbReference type="Pfam" id="PF13416">
    <property type="entry name" value="SBP_bac_8"/>
    <property type="match status" value="1"/>
</dbReference>
<evidence type="ECO:0000256" key="3">
    <source>
        <dbReference type="ARBA" id="ARBA00022764"/>
    </source>
</evidence>
<keyword evidence="4" id="KW-0732">Signal</keyword>
<comment type="subcellular location">
    <subcellularLocation>
        <location evidence="1">Periplasm</location>
    </subcellularLocation>
</comment>
<dbReference type="GO" id="GO:0042597">
    <property type="term" value="C:periplasmic space"/>
    <property type="evidence" value="ECO:0007669"/>
    <property type="project" value="UniProtKB-SubCell"/>
</dbReference>
<dbReference type="PANTHER" id="PTHR43649">
    <property type="entry name" value="ARABINOSE-BINDING PROTEIN-RELATED"/>
    <property type="match status" value="1"/>
</dbReference>
<dbReference type="PANTHER" id="PTHR43649:SF30">
    <property type="entry name" value="ABC TRANSPORTER SUBSTRATE-BINDING PROTEIN"/>
    <property type="match status" value="1"/>
</dbReference>
<evidence type="ECO:0000313" key="5">
    <source>
        <dbReference type="EMBL" id="AMP34948.1"/>
    </source>
</evidence>
<dbReference type="InterPro" id="IPR006059">
    <property type="entry name" value="SBP"/>
</dbReference>
<keyword evidence="3" id="KW-0574">Periplasm</keyword>
<accession>A0A142BPE0</accession>
<protein>
    <submittedName>
        <fullName evidence="5">ABC transporter substrate-binding protein</fullName>
    </submittedName>
</protein>
<gene>
    <name evidence="5" type="ORF">pSinB_083</name>
</gene>
<dbReference type="CDD" id="cd14748">
    <property type="entry name" value="PBP2_UgpB"/>
    <property type="match status" value="1"/>
</dbReference>
<dbReference type="InterPro" id="IPR050490">
    <property type="entry name" value="Bact_solute-bd_prot1"/>
</dbReference>
<evidence type="ECO:0000256" key="1">
    <source>
        <dbReference type="ARBA" id="ARBA00004418"/>
    </source>
</evidence>
<dbReference type="RefSeq" id="WP_115422133.1">
    <property type="nucleotide sequence ID" value="NZ_KU140623.1"/>
</dbReference>